<protein>
    <submittedName>
        <fullName evidence="2">Uncharacterized protein</fullName>
    </submittedName>
</protein>
<name>A0A8T2MVZ3_9TELE</name>
<evidence type="ECO:0000313" key="3">
    <source>
        <dbReference type="Proteomes" id="UP000824540"/>
    </source>
</evidence>
<proteinExistence type="predicted"/>
<reference evidence="2" key="1">
    <citation type="thesis" date="2021" institute="BYU ScholarsArchive" country="Provo, UT, USA">
        <title>Applications of and Algorithms for Genome Assembly and Genomic Analyses with an Emphasis on Marine Teleosts.</title>
        <authorList>
            <person name="Pickett B.D."/>
        </authorList>
    </citation>
    <scope>NUCLEOTIDE SEQUENCE</scope>
    <source>
        <strain evidence="2">HI-2016</strain>
    </source>
</reference>
<evidence type="ECO:0000313" key="2">
    <source>
        <dbReference type="EMBL" id="KAG9330151.1"/>
    </source>
</evidence>
<dbReference type="Proteomes" id="UP000824540">
    <property type="component" value="Unassembled WGS sequence"/>
</dbReference>
<feature type="region of interest" description="Disordered" evidence="1">
    <location>
        <begin position="267"/>
        <end position="289"/>
    </location>
</feature>
<comment type="caution">
    <text evidence="2">The sequence shown here is derived from an EMBL/GenBank/DDBJ whole genome shotgun (WGS) entry which is preliminary data.</text>
</comment>
<gene>
    <name evidence="2" type="ORF">JZ751_027121</name>
</gene>
<sequence length="289" mass="32365">MGGAGLLSHCLHAVKRTQHPKAQCTDLFPWRGLGGFSDVSVYGLRLCHELTAGASSCPIMHRVLRKRCCQPEGLNHVASVQRTSTRGSWSVTPQSLSTTGYGSVLCPFTHLHSDLLLSKVAFHFSQAELRIELAARYQRAIYFAAYSGSKERLNGVLEPDSTPVHMLSAGLAVQPGGAVTFRGWRRSSLWLTLADGVWAPGSLSEGAGQSYPDLNRNVIRPQQSERERVCVCVRERERPFVCVCERERAREKRERERECVCVWERERERESGFDPCRIPQTPARTLSNK</sequence>
<keyword evidence="3" id="KW-1185">Reference proteome</keyword>
<dbReference type="OrthoDB" id="269120at2759"/>
<evidence type="ECO:0000256" key="1">
    <source>
        <dbReference type="SAM" id="MobiDB-lite"/>
    </source>
</evidence>
<organism evidence="2 3">
    <name type="scientific">Albula glossodonta</name>
    <name type="common">roundjaw bonefish</name>
    <dbReference type="NCBI Taxonomy" id="121402"/>
    <lineage>
        <taxon>Eukaryota</taxon>
        <taxon>Metazoa</taxon>
        <taxon>Chordata</taxon>
        <taxon>Craniata</taxon>
        <taxon>Vertebrata</taxon>
        <taxon>Euteleostomi</taxon>
        <taxon>Actinopterygii</taxon>
        <taxon>Neopterygii</taxon>
        <taxon>Teleostei</taxon>
        <taxon>Albuliformes</taxon>
        <taxon>Albulidae</taxon>
        <taxon>Albula</taxon>
    </lineage>
</organism>
<accession>A0A8T2MVZ3</accession>
<dbReference type="AlphaFoldDB" id="A0A8T2MVZ3"/>
<dbReference type="EMBL" id="JAFBMS010000726">
    <property type="protein sequence ID" value="KAG9330151.1"/>
    <property type="molecule type" value="Genomic_DNA"/>
</dbReference>